<dbReference type="Pfam" id="PF11902">
    <property type="entry name" value="DUF3422"/>
    <property type="match status" value="1"/>
</dbReference>
<keyword evidence="1" id="KW-0472">Membrane</keyword>
<feature type="transmembrane region" description="Helical" evidence="1">
    <location>
        <begin position="395"/>
        <end position="414"/>
    </location>
</feature>
<organism evidence="2 3">
    <name type="scientific">Rheinheimera riviphila</name>
    <dbReference type="NCBI Taxonomy" id="1834037"/>
    <lineage>
        <taxon>Bacteria</taxon>
        <taxon>Pseudomonadati</taxon>
        <taxon>Pseudomonadota</taxon>
        <taxon>Gammaproteobacteria</taxon>
        <taxon>Chromatiales</taxon>
        <taxon>Chromatiaceae</taxon>
        <taxon>Rheinheimera</taxon>
    </lineage>
</organism>
<keyword evidence="3" id="KW-1185">Reference proteome</keyword>
<evidence type="ECO:0000313" key="3">
    <source>
        <dbReference type="Proteomes" id="UP000283077"/>
    </source>
</evidence>
<evidence type="ECO:0000256" key="1">
    <source>
        <dbReference type="SAM" id="Phobius"/>
    </source>
</evidence>
<dbReference type="InterPro" id="IPR021830">
    <property type="entry name" value="DUF3422"/>
</dbReference>
<accession>A0A437QGB8</accession>
<dbReference type="RefSeq" id="WP_127700542.1">
    <property type="nucleotide sequence ID" value="NZ_SACS01000022.1"/>
</dbReference>
<protein>
    <submittedName>
        <fullName evidence="2">DUF3422 family protein</fullName>
    </submittedName>
</protein>
<keyword evidence="1" id="KW-1133">Transmembrane helix</keyword>
<name>A0A437QGB8_9GAMM</name>
<comment type="caution">
    <text evidence="2">The sequence shown here is derived from an EMBL/GenBank/DDBJ whole genome shotgun (WGS) entry which is preliminary data.</text>
</comment>
<dbReference type="EMBL" id="SACS01000022">
    <property type="protein sequence ID" value="RVU33390.1"/>
    <property type="molecule type" value="Genomic_DNA"/>
</dbReference>
<gene>
    <name evidence="2" type="ORF">EOE67_16840</name>
</gene>
<keyword evidence="1" id="KW-0812">Transmembrane</keyword>
<dbReference type="AlphaFoldDB" id="A0A437QGB8"/>
<dbReference type="OrthoDB" id="9767470at2"/>
<dbReference type="Proteomes" id="UP000283077">
    <property type="component" value="Unassembled WGS sequence"/>
</dbReference>
<proteinExistence type="predicted"/>
<sequence length="424" mass="48482">MSELWLRNHPQRDLLEKELQQRFFKALTAPCRICHFMLTLNGSSRSAEFQLMQQRARQYGIELQEGDTDLELQLGDIQLRWERHSEFSTYSFIHPGASASFVDPMQLLPDLHWFSELPGQLFRVVQLIVLPSSSIKSEPEIAGLFAAEHCISSLVASNQARIWTDFRKHPEGSGRMLVQDEGLSPSALARLVQQLFDLGNYRKLSLLGWPLTRQAVHQLHQLEQQLSDITHRIEQKQGSDEQLLQEISQMAAQTEHLIANNSARLEASAAYYQLTLDRLKALRETPLAGLMSLQDFSERRLTPAFRTAQSVLSRQRSLSNRLGRSTELLRTRINLQLERQNTALLASMDKRARQQLHLQTAVERLSTVAICYYAVQLLDKALTSLAAFYPPLPLQILQALSLPLVIISTGWVWYRLRKPAKQQV</sequence>
<reference evidence="2 3" key="1">
    <citation type="submission" date="2019-01" db="EMBL/GenBank/DDBJ databases">
        <authorList>
            <person name="Chen W.-M."/>
        </authorList>
    </citation>
    <scope>NUCLEOTIDE SEQUENCE [LARGE SCALE GENOMIC DNA]</scope>
    <source>
        <strain evidence="2 3">KYPC3</strain>
    </source>
</reference>
<evidence type="ECO:0000313" key="2">
    <source>
        <dbReference type="EMBL" id="RVU33390.1"/>
    </source>
</evidence>